<dbReference type="PANTHER" id="PTHR42881:SF2">
    <property type="entry name" value="PROLYL ENDOPEPTIDASE"/>
    <property type="match status" value="1"/>
</dbReference>
<accession>A0A8X8YL89</accession>
<keyword evidence="5 6" id="KW-0720">Serine protease</keyword>
<dbReference type="SUPFAM" id="SSF50993">
    <property type="entry name" value="Peptidase/esterase 'gauge' domain"/>
    <property type="match status" value="1"/>
</dbReference>
<comment type="similarity">
    <text evidence="2 6">Belongs to the peptidase S9A family.</text>
</comment>
<dbReference type="PROSITE" id="PS00708">
    <property type="entry name" value="PRO_ENDOPEP_SER"/>
    <property type="match status" value="1"/>
</dbReference>
<feature type="domain" description="Peptidase S9A N-terminal" evidence="8">
    <location>
        <begin position="2"/>
        <end position="136"/>
    </location>
</feature>
<dbReference type="InterPro" id="IPR051167">
    <property type="entry name" value="Prolyl_oligopep/macrocyclase"/>
</dbReference>
<comment type="catalytic activity">
    <reaction evidence="1">
        <text>Hydrolysis of Pro-|-Xaa &gt;&gt; Ala-|-Xaa in oligopeptides.</text>
        <dbReference type="EC" id="3.4.21.26"/>
    </reaction>
</comment>
<dbReference type="InterPro" id="IPR002470">
    <property type="entry name" value="Peptidase_S9A"/>
</dbReference>
<evidence type="ECO:0000259" key="7">
    <source>
        <dbReference type="Pfam" id="PF00326"/>
    </source>
</evidence>
<gene>
    <name evidence="9" type="ORF">SASPL_103573</name>
</gene>
<dbReference type="InterPro" id="IPR023302">
    <property type="entry name" value="Pept_S9A_N"/>
</dbReference>
<dbReference type="PRINTS" id="PR00862">
    <property type="entry name" value="PROLIGOPTASE"/>
</dbReference>
<keyword evidence="3 6" id="KW-0645">Protease</keyword>
<dbReference type="AlphaFoldDB" id="A0A8X8YL89"/>
<dbReference type="GO" id="GO:0006508">
    <property type="term" value="P:proteolysis"/>
    <property type="evidence" value="ECO:0007669"/>
    <property type="project" value="UniProtKB-KW"/>
</dbReference>
<dbReference type="Pfam" id="PF02897">
    <property type="entry name" value="Peptidase_S9_N"/>
    <property type="match status" value="1"/>
</dbReference>
<dbReference type="Proteomes" id="UP000298416">
    <property type="component" value="Unassembled WGS sequence"/>
</dbReference>
<dbReference type="SUPFAM" id="SSF53474">
    <property type="entry name" value="alpha/beta-Hydrolases"/>
    <property type="match status" value="1"/>
</dbReference>
<evidence type="ECO:0000256" key="3">
    <source>
        <dbReference type="ARBA" id="ARBA00022670"/>
    </source>
</evidence>
<keyword evidence="10" id="KW-1185">Reference proteome</keyword>
<evidence type="ECO:0000256" key="4">
    <source>
        <dbReference type="ARBA" id="ARBA00022801"/>
    </source>
</evidence>
<dbReference type="GO" id="GO:0070012">
    <property type="term" value="F:oligopeptidase activity"/>
    <property type="evidence" value="ECO:0007669"/>
    <property type="project" value="TreeGrafter"/>
</dbReference>
<dbReference type="PANTHER" id="PTHR42881">
    <property type="entry name" value="PROLYL ENDOPEPTIDASE"/>
    <property type="match status" value="1"/>
</dbReference>
<dbReference type="EMBL" id="PNBA02000002">
    <property type="protein sequence ID" value="KAG6432001.1"/>
    <property type="molecule type" value="Genomic_DNA"/>
</dbReference>
<evidence type="ECO:0000313" key="9">
    <source>
        <dbReference type="EMBL" id="KAG6432001.1"/>
    </source>
</evidence>
<dbReference type="InterPro" id="IPR029058">
    <property type="entry name" value="AB_hydrolase_fold"/>
</dbReference>
<protein>
    <recommendedName>
        <fullName evidence="6">Prolyl endopeptidase</fullName>
        <ecNumber evidence="6">3.4.21.-</ecNumber>
    </recommendedName>
</protein>
<name>A0A8X8YL89_SALSN</name>
<reference evidence="9" key="1">
    <citation type="submission" date="2018-01" db="EMBL/GenBank/DDBJ databases">
        <authorList>
            <person name="Mao J.F."/>
        </authorList>
    </citation>
    <scope>NUCLEOTIDE SEQUENCE</scope>
    <source>
        <strain evidence="9">Huo1</strain>
        <tissue evidence="9">Leaf</tissue>
    </source>
</reference>
<dbReference type="InterPro" id="IPR002471">
    <property type="entry name" value="Pept_S9_AS"/>
</dbReference>
<dbReference type="GO" id="GO:0004252">
    <property type="term" value="F:serine-type endopeptidase activity"/>
    <property type="evidence" value="ECO:0007669"/>
    <property type="project" value="UniProtKB-UniRule"/>
</dbReference>
<proteinExistence type="inferred from homology"/>
<reference evidence="9" key="2">
    <citation type="submission" date="2020-08" db="EMBL/GenBank/DDBJ databases">
        <title>Plant Genome Project.</title>
        <authorList>
            <person name="Zhang R.-G."/>
        </authorList>
    </citation>
    <scope>NUCLEOTIDE SEQUENCE</scope>
    <source>
        <strain evidence="9">Huo1</strain>
        <tissue evidence="9">Leaf</tissue>
    </source>
</reference>
<evidence type="ECO:0000256" key="2">
    <source>
        <dbReference type="ARBA" id="ARBA00005228"/>
    </source>
</evidence>
<evidence type="ECO:0000256" key="5">
    <source>
        <dbReference type="ARBA" id="ARBA00022825"/>
    </source>
</evidence>
<evidence type="ECO:0000256" key="6">
    <source>
        <dbReference type="RuleBase" id="RU368024"/>
    </source>
</evidence>
<keyword evidence="4 6" id="KW-0378">Hydrolase</keyword>
<evidence type="ECO:0000313" key="10">
    <source>
        <dbReference type="Proteomes" id="UP000298416"/>
    </source>
</evidence>
<dbReference type="Pfam" id="PF00326">
    <property type="entry name" value="Peptidase_S9"/>
    <property type="match status" value="1"/>
</dbReference>
<dbReference type="Gene3D" id="3.40.50.1820">
    <property type="entry name" value="alpha/beta hydrolase"/>
    <property type="match status" value="1"/>
</dbReference>
<sequence length="258" mass="28688">MKLTDSVLNTCETREKLREKLTKLSDFPKYNAPFRVGDKNFYFHNTGLQPQTVLYVQGLDPNTLSDDGTVALSEYAVSEDGKYLAYGTSSSGSDWVITIKVIKIDDKTTEPDVKFSGTSWTHDGKGFFYSRYPAPNFLVPGMIYMCKLEGNVPDMRVFREIMVPGFDRTEFEANQFGDLLCQIKRKNLQISRGIGYGEEWHKAGALAKKQNCFDDFISAAEYLVSAGYTQPAKLCIEGGSNGGLLVGACINQIDEAAD</sequence>
<dbReference type="Gene3D" id="2.130.10.120">
    <property type="entry name" value="Prolyl oligopeptidase, N-terminal domain"/>
    <property type="match status" value="1"/>
</dbReference>
<comment type="caution">
    <text evidence="9">The sequence shown here is derived from an EMBL/GenBank/DDBJ whole genome shotgun (WGS) entry which is preliminary data.</text>
</comment>
<evidence type="ECO:0000256" key="1">
    <source>
        <dbReference type="ARBA" id="ARBA00001070"/>
    </source>
</evidence>
<evidence type="ECO:0000259" key="8">
    <source>
        <dbReference type="Pfam" id="PF02897"/>
    </source>
</evidence>
<dbReference type="EC" id="3.4.21.-" evidence="6"/>
<dbReference type="InterPro" id="IPR001375">
    <property type="entry name" value="Peptidase_S9_cat"/>
</dbReference>
<feature type="domain" description="Peptidase S9 prolyl oligopeptidase catalytic" evidence="7">
    <location>
        <begin position="195"/>
        <end position="252"/>
    </location>
</feature>
<dbReference type="GO" id="GO:0005829">
    <property type="term" value="C:cytosol"/>
    <property type="evidence" value="ECO:0007669"/>
    <property type="project" value="TreeGrafter"/>
</dbReference>
<organism evidence="9">
    <name type="scientific">Salvia splendens</name>
    <name type="common">Scarlet sage</name>
    <dbReference type="NCBI Taxonomy" id="180675"/>
    <lineage>
        <taxon>Eukaryota</taxon>
        <taxon>Viridiplantae</taxon>
        <taxon>Streptophyta</taxon>
        <taxon>Embryophyta</taxon>
        <taxon>Tracheophyta</taxon>
        <taxon>Spermatophyta</taxon>
        <taxon>Magnoliopsida</taxon>
        <taxon>eudicotyledons</taxon>
        <taxon>Gunneridae</taxon>
        <taxon>Pentapetalae</taxon>
        <taxon>asterids</taxon>
        <taxon>lamiids</taxon>
        <taxon>Lamiales</taxon>
        <taxon>Lamiaceae</taxon>
        <taxon>Nepetoideae</taxon>
        <taxon>Mentheae</taxon>
        <taxon>Salviinae</taxon>
        <taxon>Salvia</taxon>
        <taxon>Salvia subgen. Calosphace</taxon>
        <taxon>core Calosphace</taxon>
    </lineage>
</organism>